<evidence type="ECO:0000256" key="3">
    <source>
        <dbReference type="ARBA" id="ARBA00022801"/>
    </source>
</evidence>
<evidence type="ECO:0000313" key="12">
    <source>
        <dbReference type="Proteomes" id="UP000647416"/>
    </source>
</evidence>
<keyword evidence="5" id="KW-0573">Peptidoglycan synthesis</keyword>
<keyword evidence="11" id="KW-0645">Protease</keyword>
<evidence type="ECO:0000256" key="1">
    <source>
        <dbReference type="ARBA" id="ARBA00007164"/>
    </source>
</evidence>
<evidence type="ECO:0000256" key="9">
    <source>
        <dbReference type="RuleBase" id="RU004016"/>
    </source>
</evidence>
<keyword evidence="12" id="KW-1185">Reference proteome</keyword>
<evidence type="ECO:0000256" key="6">
    <source>
        <dbReference type="ARBA" id="ARBA00023316"/>
    </source>
</evidence>
<keyword evidence="3" id="KW-0378">Hydrolase</keyword>
<feature type="active site" evidence="7">
    <location>
        <position position="139"/>
    </location>
</feature>
<evidence type="ECO:0000256" key="2">
    <source>
        <dbReference type="ARBA" id="ARBA00022729"/>
    </source>
</evidence>
<dbReference type="EMBL" id="JACRTE010000003">
    <property type="protein sequence ID" value="MBC8595901.1"/>
    <property type="molecule type" value="Genomic_DNA"/>
</dbReference>
<dbReference type="GO" id="GO:0009252">
    <property type="term" value="P:peptidoglycan biosynthetic process"/>
    <property type="evidence" value="ECO:0007669"/>
    <property type="project" value="UniProtKB-KW"/>
</dbReference>
<keyword evidence="6" id="KW-0961">Cell wall biogenesis/degradation</keyword>
<dbReference type="PANTHER" id="PTHR21581:SF11">
    <property type="entry name" value="D-ALANYL-D-ALANINE CARBOXYPEPTIDASE DACA"/>
    <property type="match status" value="1"/>
</dbReference>
<dbReference type="GO" id="GO:0071555">
    <property type="term" value="P:cell wall organization"/>
    <property type="evidence" value="ECO:0007669"/>
    <property type="project" value="UniProtKB-KW"/>
</dbReference>
<feature type="domain" description="Peptidase S11 D-alanyl-D-alanine carboxypeptidase A N-terminal" evidence="10">
    <location>
        <begin position="43"/>
        <end position="271"/>
    </location>
</feature>
<dbReference type="InterPro" id="IPR018044">
    <property type="entry name" value="Peptidase_S11"/>
</dbReference>
<reference evidence="11" key="1">
    <citation type="submission" date="2020-08" db="EMBL/GenBank/DDBJ databases">
        <title>Genome public.</title>
        <authorList>
            <person name="Liu C."/>
            <person name="Sun Q."/>
        </authorList>
    </citation>
    <scope>NUCLEOTIDE SEQUENCE</scope>
    <source>
        <strain evidence="11">NSJ-50</strain>
    </source>
</reference>
<gene>
    <name evidence="11" type="ORF">H8706_03335</name>
</gene>
<dbReference type="PANTHER" id="PTHR21581">
    <property type="entry name" value="D-ALANYL-D-ALANINE CARBOXYPEPTIDASE"/>
    <property type="match status" value="1"/>
</dbReference>
<proteinExistence type="inferred from homology"/>
<name>A0A926F723_9FIRM</name>
<evidence type="ECO:0000259" key="10">
    <source>
        <dbReference type="Pfam" id="PF00768"/>
    </source>
</evidence>
<dbReference type="AlphaFoldDB" id="A0A926F723"/>
<dbReference type="InterPro" id="IPR012338">
    <property type="entry name" value="Beta-lactam/transpept-like"/>
</dbReference>
<keyword evidence="11" id="KW-0121">Carboxypeptidase</keyword>
<feature type="active site" description="Acyl-ester intermediate" evidence="7">
    <location>
        <position position="74"/>
    </location>
</feature>
<evidence type="ECO:0000256" key="5">
    <source>
        <dbReference type="ARBA" id="ARBA00022984"/>
    </source>
</evidence>
<dbReference type="Pfam" id="PF00768">
    <property type="entry name" value="Peptidase_S11"/>
    <property type="match status" value="1"/>
</dbReference>
<dbReference type="SUPFAM" id="SSF56601">
    <property type="entry name" value="beta-lactamase/transpeptidase-like"/>
    <property type="match status" value="1"/>
</dbReference>
<evidence type="ECO:0000313" key="11">
    <source>
        <dbReference type="EMBL" id="MBC8595901.1"/>
    </source>
</evidence>
<organism evidence="11 12">
    <name type="scientific">Qingrenia yutianensis</name>
    <dbReference type="NCBI Taxonomy" id="2763676"/>
    <lineage>
        <taxon>Bacteria</taxon>
        <taxon>Bacillati</taxon>
        <taxon>Bacillota</taxon>
        <taxon>Clostridia</taxon>
        <taxon>Eubacteriales</taxon>
        <taxon>Oscillospiraceae</taxon>
        <taxon>Qingrenia</taxon>
    </lineage>
</organism>
<dbReference type="Gene3D" id="3.40.710.10">
    <property type="entry name" value="DD-peptidase/beta-lactamase superfamily"/>
    <property type="match status" value="1"/>
</dbReference>
<dbReference type="GO" id="GO:0009002">
    <property type="term" value="F:serine-type D-Ala-D-Ala carboxypeptidase activity"/>
    <property type="evidence" value="ECO:0007669"/>
    <property type="project" value="InterPro"/>
</dbReference>
<feature type="active site" description="Proton acceptor" evidence="7">
    <location>
        <position position="77"/>
    </location>
</feature>
<dbReference type="GO" id="GO:0008360">
    <property type="term" value="P:regulation of cell shape"/>
    <property type="evidence" value="ECO:0007669"/>
    <property type="project" value="UniProtKB-KW"/>
</dbReference>
<accession>A0A926F723</accession>
<feature type="binding site" evidence="8">
    <location>
        <position position="241"/>
    </location>
    <ligand>
        <name>substrate</name>
    </ligand>
</feature>
<evidence type="ECO:0000256" key="8">
    <source>
        <dbReference type="PIRSR" id="PIRSR618044-2"/>
    </source>
</evidence>
<dbReference type="RefSeq" id="WP_262431483.1">
    <property type="nucleotide sequence ID" value="NZ_JACRTE010000003.1"/>
</dbReference>
<comment type="caution">
    <text evidence="11">The sequence shown here is derived from an EMBL/GenBank/DDBJ whole genome shotgun (WGS) entry which is preliminary data.</text>
</comment>
<evidence type="ECO:0000256" key="4">
    <source>
        <dbReference type="ARBA" id="ARBA00022960"/>
    </source>
</evidence>
<protein>
    <submittedName>
        <fullName evidence="11">D-alanyl-D-alanine carboxypeptidase</fullName>
    </submittedName>
</protein>
<keyword evidence="2" id="KW-0732">Signal</keyword>
<comment type="similarity">
    <text evidence="1 9">Belongs to the peptidase S11 family.</text>
</comment>
<sequence length="432" mass="47080">MDSVKISQFKKMRSSCAVILMFILVFTAVVPCGNAYAAQVGNSYISSAGACVMDCDTGEVLYELNGYALRVPASMTKIMTLYCVYEALENGEITLGTCVPISSNVYWKSRNQLYQNMISLNYDTVYTVDEIMGVVITYSASAATVALAELVGGGSEQAFVSRMNKTAKKLGINAHYYDSCGVADNQITPVSMADLARKTITKYPDIIARSSKKSVTFKGATYKTTNHLLDTYYYEGADGLKTGTSTAAGACFCGTAVRDGKRLISVTMGSSSAGQRFTDTARLLNYGFGIIKDRRNIVCFTNIRTFMNGLEMPTFSYVGTNPHAVVVAEDLANYGFDVTYDDALRKISIKANEQKAKKPIALDIYKNRNGQKAFSVKDSNITVALETSGGECILSDVYNVGGYTCISIDELANYFNFEWNGAEMTAYITSEN</sequence>
<evidence type="ECO:0000256" key="7">
    <source>
        <dbReference type="PIRSR" id="PIRSR618044-1"/>
    </source>
</evidence>
<dbReference type="GO" id="GO:0006508">
    <property type="term" value="P:proteolysis"/>
    <property type="evidence" value="ECO:0007669"/>
    <property type="project" value="InterPro"/>
</dbReference>
<dbReference type="PRINTS" id="PR00725">
    <property type="entry name" value="DADACBPTASE1"/>
</dbReference>
<dbReference type="Proteomes" id="UP000647416">
    <property type="component" value="Unassembled WGS sequence"/>
</dbReference>
<dbReference type="InterPro" id="IPR001967">
    <property type="entry name" value="Peptidase_S11_N"/>
</dbReference>
<keyword evidence="4" id="KW-0133">Cell shape</keyword>